<feature type="compositionally biased region" description="Polar residues" evidence="3">
    <location>
        <begin position="27"/>
        <end position="36"/>
    </location>
</feature>
<feature type="coiled-coil region" evidence="2">
    <location>
        <begin position="190"/>
        <end position="217"/>
    </location>
</feature>
<comment type="similarity">
    <text evidence="1">Belongs to the PspA/Vipp/IM30 family.</text>
</comment>
<dbReference type="STRING" id="882378.RBRH_00134"/>
<evidence type="ECO:0000256" key="2">
    <source>
        <dbReference type="SAM" id="Coils"/>
    </source>
</evidence>
<dbReference type="InterPro" id="IPR007157">
    <property type="entry name" value="PspA_VIPP1"/>
</dbReference>
<sequence length="302" mass="32700">MLMRAAAPRRSHVAYDPHIRQRGGATNPPSTRQSTGVACTRAGQRRDKCGSCNHPPSPHIRDGQCSCAVQSTEEFMSLLNTISRTLKGLLNDAAESVQDPSRDARQIIRELDDSIAKAENSLIEIEAQVAMQRSKRDVADDKVKKYEEGAKRALQSGDEALAREALSAQANAQAERDAIAKELAALEPSVGQLKQQINAMRERRNDLNARSNILQAKQQIAQAKDTAATALGGIGGQNLAEDFQKLEDKVALQNARSDSRLNSADERSGKALDDKLAALSKGPSVDDRLEALKKQLGITAQS</sequence>
<reference evidence="4 5" key="1">
    <citation type="journal article" date="2011" name="J. Bacteriol.">
        <title>Complete genome sequence of Burkholderia rhizoxinica, an endosymbiont of Rhizopus microsporus.</title>
        <authorList>
            <person name="Lackner G."/>
            <person name="Moebius N."/>
            <person name="Partida-Martinez L."/>
            <person name="Hertweck C."/>
        </authorList>
    </citation>
    <scope>NUCLEOTIDE SEQUENCE [LARGE SCALE GENOMIC DNA]</scope>
    <source>
        <strain evidence="5">DSM 19002 / CIP 109453 / HKI 454</strain>
    </source>
</reference>
<feature type="coiled-coil region" evidence="2">
    <location>
        <begin position="101"/>
        <end position="135"/>
    </location>
</feature>
<dbReference type="Pfam" id="PF04012">
    <property type="entry name" value="PspA_IM30"/>
    <property type="match status" value="1"/>
</dbReference>
<dbReference type="HOGENOM" id="CLU_056466_2_0_4"/>
<protein>
    <submittedName>
        <fullName evidence="4">Phage shock protein A</fullName>
    </submittedName>
</protein>
<evidence type="ECO:0000256" key="3">
    <source>
        <dbReference type="SAM" id="MobiDB-lite"/>
    </source>
</evidence>
<organism evidence="4 5">
    <name type="scientific">Mycetohabitans rhizoxinica (strain DSM 19002 / CIP 109453 / HKI 454)</name>
    <name type="common">Paraburkholderia rhizoxinica</name>
    <dbReference type="NCBI Taxonomy" id="882378"/>
    <lineage>
        <taxon>Bacteria</taxon>
        <taxon>Pseudomonadati</taxon>
        <taxon>Pseudomonadota</taxon>
        <taxon>Betaproteobacteria</taxon>
        <taxon>Burkholderiales</taxon>
        <taxon>Burkholderiaceae</taxon>
        <taxon>Mycetohabitans</taxon>
    </lineage>
</organism>
<dbReference type="EMBL" id="FR687359">
    <property type="protein sequence ID" value="CBW75307.1"/>
    <property type="molecule type" value="Genomic_DNA"/>
</dbReference>
<dbReference type="PANTHER" id="PTHR31088:SF6">
    <property type="entry name" value="PHAGE SHOCK PROTEIN A"/>
    <property type="match status" value="1"/>
</dbReference>
<name>E5ARS5_MYCRK</name>
<accession>E5ARS5</accession>
<evidence type="ECO:0000313" key="4">
    <source>
        <dbReference type="EMBL" id="CBW75307.1"/>
    </source>
</evidence>
<dbReference type="Proteomes" id="UP000007437">
    <property type="component" value="Chromosome"/>
</dbReference>
<dbReference type="eggNOG" id="COG1842">
    <property type="taxonomic scope" value="Bacteria"/>
</dbReference>
<keyword evidence="2" id="KW-0175">Coiled coil</keyword>
<evidence type="ECO:0000313" key="5">
    <source>
        <dbReference type="Proteomes" id="UP000007437"/>
    </source>
</evidence>
<proteinExistence type="inferred from homology"/>
<gene>
    <name evidence="4" type="ordered locus">RBRH_00134</name>
</gene>
<dbReference type="KEGG" id="brh:RBRH_00134"/>
<feature type="region of interest" description="Disordered" evidence="3">
    <location>
        <begin position="1"/>
        <end position="36"/>
    </location>
</feature>
<dbReference type="PANTHER" id="PTHR31088">
    <property type="entry name" value="MEMBRANE-ASSOCIATED PROTEIN VIPP1, CHLOROPLASTIC"/>
    <property type="match status" value="1"/>
</dbReference>
<dbReference type="AlphaFoldDB" id="E5ARS5"/>
<evidence type="ECO:0000256" key="1">
    <source>
        <dbReference type="ARBA" id="ARBA00043985"/>
    </source>
</evidence>